<dbReference type="InterPro" id="IPR015925">
    <property type="entry name" value="Ryanodine_IP3_receptor"/>
</dbReference>
<gene>
    <name evidence="16" type="ORF">H696_01395</name>
</gene>
<dbReference type="OrthoDB" id="76898at2759"/>
<dbReference type="STRING" id="691883.A0A058ZDJ2"/>
<feature type="region of interest" description="Disordered" evidence="13">
    <location>
        <begin position="1"/>
        <end position="21"/>
    </location>
</feature>
<keyword evidence="3" id="KW-0813">Transport</keyword>
<dbReference type="GeneID" id="20526120"/>
<keyword evidence="8" id="KW-0406">Ion transport</keyword>
<evidence type="ECO:0000256" key="7">
    <source>
        <dbReference type="ARBA" id="ARBA00022989"/>
    </source>
</evidence>
<feature type="transmembrane region" description="Helical" evidence="14">
    <location>
        <begin position="3058"/>
        <end position="3084"/>
    </location>
</feature>
<reference evidence="16" key="1">
    <citation type="submission" date="2013-04" db="EMBL/GenBank/DDBJ databases">
        <title>The Genome Sequence of Fonticula alba ATCC 38817.</title>
        <authorList>
            <consortium name="The Broad Institute Genomics Platform"/>
            <person name="Russ C."/>
            <person name="Cuomo C."/>
            <person name="Burger G."/>
            <person name="Gray M.W."/>
            <person name="Holland P.W.H."/>
            <person name="King N."/>
            <person name="Lang F.B.F."/>
            <person name="Roger A.J."/>
            <person name="Ruiz-Trillo I."/>
            <person name="Brown M."/>
            <person name="Walker B."/>
            <person name="Young S."/>
            <person name="Zeng Q."/>
            <person name="Gargeya S."/>
            <person name="Fitzgerald M."/>
            <person name="Haas B."/>
            <person name="Abouelleil A."/>
            <person name="Allen A.W."/>
            <person name="Alvarado L."/>
            <person name="Arachchi H.M."/>
            <person name="Berlin A.M."/>
            <person name="Chapman S.B."/>
            <person name="Gainer-Dewar J."/>
            <person name="Goldberg J."/>
            <person name="Griggs A."/>
            <person name="Gujja S."/>
            <person name="Hansen M."/>
            <person name="Howarth C."/>
            <person name="Imamovic A."/>
            <person name="Ireland A."/>
            <person name="Larimer J."/>
            <person name="McCowan C."/>
            <person name="Murphy C."/>
            <person name="Pearson M."/>
            <person name="Poon T.W."/>
            <person name="Priest M."/>
            <person name="Roberts A."/>
            <person name="Saif S."/>
            <person name="Shea T."/>
            <person name="Sisk P."/>
            <person name="Sykes S."/>
            <person name="Wortman J."/>
            <person name="Nusbaum C."/>
            <person name="Birren B."/>
        </authorList>
    </citation>
    <scope>NUCLEOTIDE SEQUENCE [LARGE SCALE GENOMIC DNA]</scope>
    <source>
        <strain evidence="16">ATCC 38817</strain>
    </source>
</reference>
<feature type="region of interest" description="Disordered" evidence="13">
    <location>
        <begin position="1120"/>
        <end position="1139"/>
    </location>
</feature>
<feature type="region of interest" description="Disordered" evidence="13">
    <location>
        <begin position="1178"/>
        <end position="1214"/>
    </location>
</feature>
<dbReference type="GO" id="GO:0005220">
    <property type="term" value="F:inositol 1,4,5-trisphosphate-gated calcium channel activity"/>
    <property type="evidence" value="ECO:0007669"/>
    <property type="project" value="InterPro"/>
</dbReference>
<evidence type="ECO:0000256" key="1">
    <source>
        <dbReference type="ARBA" id="ARBA00004477"/>
    </source>
</evidence>
<dbReference type="PROSITE" id="PS50919">
    <property type="entry name" value="MIR"/>
    <property type="match status" value="1"/>
</dbReference>
<evidence type="ECO:0000313" key="17">
    <source>
        <dbReference type="Proteomes" id="UP000030693"/>
    </source>
</evidence>
<keyword evidence="12" id="KW-0407">Ion channel</keyword>
<name>A0A058ZDJ2_FONAL</name>
<evidence type="ECO:0000256" key="11">
    <source>
        <dbReference type="ARBA" id="ARBA00023286"/>
    </source>
</evidence>
<feature type="region of interest" description="Disordered" evidence="13">
    <location>
        <begin position="2468"/>
        <end position="2488"/>
    </location>
</feature>
<dbReference type="PRINTS" id="PR00779">
    <property type="entry name" value="INSP3RECEPTR"/>
</dbReference>
<evidence type="ECO:0000256" key="9">
    <source>
        <dbReference type="ARBA" id="ARBA00023136"/>
    </source>
</evidence>
<evidence type="ECO:0000256" key="10">
    <source>
        <dbReference type="ARBA" id="ARBA00023170"/>
    </source>
</evidence>
<dbReference type="Pfam" id="PF08454">
    <property type="entry name" value="RIH_assoc"/>
    <property type="match status" value="1"/>
</dbReference>
<accession>A0A058ZDJ2</accession>
<feature type="transmembrane region" description="Helical" evidence="14">
    <location>
        <begin position="3015"/>
        <end position="3038"/>
    </location>
</feature>
<keyword evidence="9 14" id="KW-0472">Membrane</keyword>
<dbReference type="PANTHER" id="PTHR13715:SF102">
    <property type="entry name" value="INOSITOL 1,4,5-TRISPHOSPHATE RECEPTOR"/>
    <property type="match status" value="1"/>
</dbReference>
<feature type="compositionally biased region" description="Low complexity" evidence="13">
    <location>
        <begin position="2724"/>
        <end position="2743"/>
    </location>
</feature>
<evidence type="ECO:0000259" key="15">
    <source>
        <dbReference type="PROSITE" id="PS50919"/>
    </source>
</evidence>
<dbReference type="FunFam" id="1.10.287.70:FF:000311">
    <property type="entry name" value="Predicted protein"/>
    <property type="match status" value="1"/>
</dbReference>
<evidence type="ECO:0000256" key="8">
    <source>
        <dbReference type="ARBA" id="ARBA00023065"/>
    </source>
</evidence>
<dbReference type="InterPro" id="IPR016093">
    <property type="entry name" value="MIR_motif"/>
</dbReference>
<keyword evidence="4 14" id="KW-0812">Transmembrane</keyword>
<feature type="compositionally biased region" description="Basic residues" evidence="13">
    <location>
        <begin position="1280"/>
        <end position="1289"/>
    </location>
</feature>
<keyword evidence="10" id="KW-0675">Receptor</keyword>
<dbReference type="RefSeq" id="XP_009493566.1">
    <property type="nucleotide sequence ID" value="XM_009495291.1"/>
</dbReference>
<feature type="transmembrane region" description="Helical" evidence="14">
    <location>
        <begin position="3183"/>
        <end position="3206"/>
    </location>
</feature>
<dbReference type="Gene3D" id="1.25.10.30">
    <property type="entry name" value="IP3 receptor type 1 binding core, RIH domain"/>
    <property type="match status" value="1"/>
</dbReference>
<feature type="region of interest" description="Disordered" evidence="13">
    <location>
        <begin position="1049"/>
        <end position="1114"/>
    </location>
</feature>
<evidence type="ECO:0000256" key="6">
    <source>
        <dbReference type="ARBA" id="ARBA00022824"/>
    </source>
</evidence>
<feature type="region of interest" description="Disordered" evidence="13">
    <location>
        <begin position="1612"/>
        <end position="1631"/>
    </location>
</feature>
<keyword evidence="17" id="KW-1185">Reference proteome</keyword>
<feature type="compositionally biased region" description="Low complexity" evidence="13">
    <location>
        <begin position="3348"/>
        <end position="3365"/>
    </location>
</feature>
<evidence type="ECO:0000256" key="13">
    <source>
        <dbReference type="SAM" id="MobiDB-lite"/>
    </source>
</evidence>
<dbReference type="InterPro" id="IPR005821">
    <property type="entry name" value="Ion_trans_dom"/>
</dbReference>
<feature type="compositionally biased region" description="Basic and acidic residues" evidence="13">
    <location>
        <begin position="2748"/>
        <end position="2768"/>
    </location>
</feature>
<dbReference type="Pfam" id="PF01365">
    <property type="entry name" value="RYDR_ITPR"/>
    <property type="match status" value="1"/>
</dbReference>
<feature type="compositionally biased region" description="Low complexity" evidence="13">
    <location>
        <begin position="1058"/>
        <end position="1077"/>
    </location>
</feature>
<dbReference type="Pfam" id="PF00520">
    <property type="entry name" value="Ion_trans"/>
    <property type="match status" value="1"/>
</dbReference>
<protein>
    <recommendedName>
        <fullName evidence="15">MIR domain-containing protein</fullName>
    </recommendedName>
</protein>
<feature type="domain" description="MIR" evidence="15">
    <location>
        <begin position="217"/>
        <end position="271"/>
    </location>
</feature>
<evidence type="ECO:0000256" key="12">
    <source>
        <dbReference type="ARBA" id="ARBA00023303"/>
    </source>
</evidence>
<evidence type="ECO:0000256" key="3">
    <source>
        <dbReference type="ARBA" id="ARBA00022448"/>
    </source>
</evidence>
<sequence length="3443" mass="363618">MSQPVGPDAGGGLPADAPGPGLPRAFFDSARSLLLTNGGPSARAGGPGPDLVMGDNDAASFLSASSHAASIFSLGDGVALPGLCHGDIIALHVDSDVTPITQHAWGMMSTVGLIDTRCIVQPSRASPAELRGSGPPLPGYFRDSLFRVCPVKRYSAQNQYSTANARLNAAAVPTEAGDISQLSGGSNFSDIVVMKKLQHAAEQERRLNESEESSFLGAPVVYGQQLQLRHVKSHKYLAAERRLPALLEKNSMRITFDEFGSEGCWFTIMPAFKLRSLGDQVMVGDQVMLVSSSLGAGLGLHFSPCPLPDHPDSFEVNVSTQLTPWTIGLYRSHHSAPNAVLKSGDVVRFYHAEQEKFLTCDLYGDMLSVFLRSTGRALKTEATSSQALWQVEVIGDPVTHHGIGRWGSLFRFRHLPSGAYMAIDVDADTQIDVTRQRLDPAAGVARPPLHLTVSRNPNDANTLFMMIPTKASGPVGVPQDSYVRIKHFMTGTWLHSTRLHIDQASGKSVMQKLGAAPLRDPREAFELIPVDAGEVRDLDLARESGEFLRDFAQRFVASNVSMSEIRRCSQILQDLIFFVLSADPATSNALTVDGAPDRNRQKLLREQDVLDGLFEILNAPFLNRKLAPGSEPPSPSRLALSPLATLSLDFLPVRLICQLCYRLIRHVQKSYRKNQEYIAGRWFGFMQEQIGLGILAEDTITSLLHNNRKLLEATLGRPEVLTFISLIRVNREAQVPCLSAWRTGPFPWLASLSFSRGLARLGVTQKLICEAVLGDDNADILIHLERTPHGVELAWTAKFGADSLESLSVNTSPELLAATGPGGGPLDRAPGAGAGGFCPSDFDPEDSAHLLRYLEAQLDLFSQMSAERQYAGIDSLRERLPFELVLDCASDSRLPDELRASFVKCVCLRPSVSRRLTGVAGGPLCECAASRRVVIPVGSSHPGLSGIALSVKARVLEILDFICDVRVDYRVSVSLSQFKSQVLEAYLPGRAVPASAAAGPGASGSRFASILPASLRAGSRAAAVTDGSPPSPADESAGIARTASAGEHLPLLHGSESGPGLVAAPGAGVNGSGADSGPAPPGWSSRRRFLPLLPAMSTGPGDGQSDGPEAIPLAPLAGGIAAGREDAPPSPGGLLQGPELFGASADRSLEMLTEVISRAAAAESAALAAAEAKSAGGAAGTAAPVAPPADPLANAPGWMQSRPSGAGRSGAPQRLPFRAGRRVSQEADPHAPDRFSALQSAAAAGGPSQSLSALRNTIFQYAIGAEAGRGGAPEEEAGTRRRRSGSRRSRGTLPALEYYGLGDDQLDLDSTPGGVELLRILVDLLQFVDHPELTSLALRMLFRHFRQHAEVAHTLAQVQLLISDLDIRNYHEIHDSIDILRLAVKGKVALIYDLHSMAASRSPPPSPRLGSLPSPVSAPLANLRDLSYSMAAISMQKICASMAGGPATGPGLGPGGPALHDGAGLQASAFSLGAALARSPSATDLLVNALAWSAGGPAGSEALVLGRRAGSASGRLPPMHHGLANILPMRHPLVDPESVLPVVAASRVLYSRVNRASQRLGRYLGIHDRVLDLLRHLFVLSPGARGGGGGGGKAGKAGSKAKAKAAAAAATSAVPSTGLPGSTPRPLAPSTEGSFGNAYDRLVLAAQVHIFLQDFCLGNAQNQKLLLPYVEDLLLPELLHHVRSRSVVAAALSEEDLEQAGVVGLSALAGPLPRQVDLGSMAALAPGPGGDAEVADPAWPPVEAHGRLLAGVPVAQLSLLTLARVFANSPALCSAVSEPALLSLLGLLLPEAWPKLGVVAGAARSAGEPAPAEGLLPVMADRSSVVALLRTLVSTAGTPIRRNQDIVLAALNSSILPELQQAGLLPAGLAAPGQLTAPGFVDLPSLEGVIRLVELSRDGDPVTARLAAERLALHVSLVHLLADCSTGKNTFAQVRCQSILGIEELVMVLTHPLATMPVKHAYVTFLTAVYINSDIDTKEWIAGPLLWSLLSSVTGDLAGCNRGRWAAAELTSYCSSSMMHCLGALFCSPAGAAAGPPLHHQIHVFPHSAQHAVLQSLLSGLIGLTECDWLSVKARVDLEATLRLVYDFFTARRLSVKSGLRSALQLVLSHRAAPGASVRRRRLKEQRRPRAPRDTTLLAAVRAINRHFAAFVQHQNADLHRPLIAAQQAVLVELFHSPAFLGTSLFIIAHIRSDHGQLVRADVLRVVLKLLVPPRLCAVAAAYACRQLDLLFGSRVGDGRGLEAFVPAAGGGSPVLGSPGPGSSPTVAVDMSALGRSGGRRSRPAASRPGPAHVLMQPLSLTQVQLALNHCGVPGLIVDLVAVQVRLRLSLKSPALTFWDIARLGIAILEGGNSAVQQAIYRRLSGDLLDAAGSAGDFFQVLGGFMRAAIFDLDLTGARSLPAGPGGVSLPASAPVGLSLSSLSSLRSGAVSFSMLDLTDASLADSPDAGLLADAGADGASAGGSAGGAGGLAGAPGDRRTVSGTRSSVPAETRNIELVLRFLQLLCENHTRNLQCLLQRYGLVRLTADLFTTLCTYSTGSFGVLGFISNDSRLALVNQVLNTLTEFCQGPCQENQLTIATYDSPAFEIANNIITSCPDALPADRQVALLQVKANVLNFLLSTIESRKTALVAVGGPGGARGAGSPTSAAPPAPTTLAELAAIFTGELYSEDPVVSKLLFYIDLPAFTRTLGGMFELYQLCTRLLGSALLHAGGQALSGEDAPKSGAQPAAGGSSSCSSSSSPLGDKATGDKSGPDGKPTDKMDDEAHGAGSSSARIMSQRLQQLQQSSSANLMVHADDLELPAQPASASEISALAGMLGLGAESRESRLLSSASADLIRAIQLNSRQAAHLVFLLLCHLQPGTPGRLPLAASLADAADAGAGARPLADLSASEYFARNTGSIEIVVHNELERVYFPIPPVCRFITEESRLHVLNKTERDEQGSKVPDFYRQIDTLYHEMLWQNQLRKSPVLFGFARNFVNWKHIAFGLAVVINLLLASFYPIDALSPGVGTAAWWLLTVLGGVQILNAAIVLVSYLINYGALLMRQGRLFRNLLLGYHFFYLLLCVLGFTVHPFFYGPLLFDIVVRDETLRNVIRSVTRNGRSILMTAFFGLIIVYMFSLVAFVGLRDDFVIELSEQDEERSCDTLVACLLTSLNHGLRNGGGIGDAIQPNSLQSSSFPYRFLFDMLFFFVVIIIVLNLIFGVIIDTFADLRSEKNEQEEIRRNTCFICGLSRNSFENRSLTFEAHTLQDHNLWNYLYFVVHLWTKDSTEYTGPESYVFERLQHSAKGGGADAQGRHHLDWVPRLRTIALEEDGSPGSGGGGASAAAAAAAAAVAAANGEDGGPAGSGDPDAGDPAGSAGGPDDASTHQMASAAFRMSMQIGTSLRHLQDVVSSVAAHTHSLRHQDLDRQRDRLRRQMRLSGGGGGPGAGPAADAGVPRPAW</sequence>
<feature type="transmembrane region" description="Helical" evidence="14">
    <location>
        <begin position="2985"/>
        <end position="3003"/>
    </location>
</feature>
<dbReference type="InterPro" id="IPR000493">
    <property type="entry name" value="InsP3_rcpt"/>
</dbReference>
<dbReference type="Gene3D" id="2.80.10.50">
    <property type="match status" value="2"/>
</dbReference>
<feature type="region of interest" description="Disordered" evidence="13">
    <location>
        <begin position="1269"/>
        <end position="1289"/>
    </location>
</feature>
<feature type="region of interest" description="Disordered" evidence="13">
    <location>
        <begin position="3339"/>
        <end position="3368"/>
    </location>
</feature>
<feature type="region of interest" description="Disordered" evidence="13">
    <location>
        <begin position="2716"/>
        <end position="2782"/>
    </location>
</feature>
<comment type="subcellular location">
    <subcellularLocation>
        <location evidence="1">Endoplasmic reticulum membrane</location>
        <topology evidence="1">Multi-pass membrane protein</topology>
    </subcellularLocation>
</comment>
<keyword evidence="5" id="KW-0677">Repeat</keyword>
<dbReference type="EMBL" id="KB932202">
    <property type="protein sequence ID" value="KCV71988.1"/>
    <property type="molecule type" value="Genomic_DNA"/>
</dbReference>
<dbReference type="SUPFAM" id="SSF82109">
    <property type="entry name" value="MIR domain"/>
    <property type="match status" value="2"/>
</dbReference>
<feature type="region of interest" description="Disordered" evidence="13">
    <location>
        <begin position="3418"/>
        <end position="3443"/>
    </location>
</feature>
<dbReference type="GO" id="GO:0070679">
    <property type="term" value="F:inositol 1,4,5 trisphosphate binding"/>
    <property type="evidence" value="ECO:0007669"/>
    <property type="project" value="InterPro"/>
</dbReference>
<proteinExistence type="inferred from homology"/>
<organism evidence="16">
    <name type="scientific">Fonticula alba</name>
    <name type="common">Slime mold</name>
    <dbReference type="NCBI Taxonomy" id="691883"/>
    <lineage>
        <taxon>Eukaryota</taxon>
        <taxon>Rotosphaerida</taxon>
        <taxon>Fonticulaceae</taxon>
        <taxon>Fonticula</taxon>
    </lineage>
</organism>
<evidence type="ECO:0000256" key="14">
    <source>
        <dbReference type="SAM" id="Phobius"/>
    </source>
</evidence>
<keyword evidence="7 14" id="KW-1133">Transmembrane helix</keyword>
<evidence type="ECO:0000256" key="5">
    <source>
        <dbReference type="ARBA" id="ARBA00022737"/>
    </source>
</evidence>
<dbReference type="InterPro" id="IPR000699">
    <property type="entry name" value="RIH_dom"/>
</dbReference>
<dbReference type="eggNOG" id="KOG3533">
    <property type="taxonomic scope" value="Eukaryota"/>
</dbReference>
<comment type="similarity">
    <text evidence="2">Belongs to the InsP3 receptor family.</text>
</comment>
<dbReference type="PANTHER" id="PTHR13715">
    <property type="entry name" value="RYANODINE RECEPTOR AND IP3 RECEPTOR"/>
    <property type="match status" value="1"/>
</dbReference>
<dbReference type="GO" id="GO:0005789">
    <property type="term" value="C:endoplasmic reticulum membrane"/>
    <property type="evidence" value="ECO:0007669"/>
    <property type="project" value="UniProtKB-SubCell"/>
</dbReference>
<evidence type="ECO:0000313" key="16">
    <source>
        <dbReference type="EMBL" id="KCV71988.1"/>
    </source>
</evidence>
<feature type="transmembrane region" description="Helical" evidence="14">
    <location>
        <begin position="3105"/>
        <end position="3127"/>
    </location>
</feature>
<dbReference type="Pfam" id="PF02815">
    <property type="entry name" value="MIR"/>
    <property type="match status" value="1"/>
</dbReference>
<dbReference type="InterPro" id="IPR013662">
    <property type="entry name" value="RIH_assoc-dom"/>
</dbReference>
<dbReference type="Proteomes" id="UP000030693">
    <property type="component" value="Unassembled WGS sequence"/>
</dbReference>
<dbReference type="InterPro" id="IPR036300">
    <property type="entry name" value="MIR_dom_sf"/>
</dbReference>
<feature type="compositionally biased region" description="Low complexity" evidence="13">
    <location>
        <begin position="3431"/>
        <end position="3443"/>
    </location>
</feature>
<dbReference type="Pfam" id="PF08709">
    <property type="entry name" value="Ins145_P3_rec"/>
    <property type="match status" value="1"/>
</dbReference>
<evidence type="ECO:0000256" key="4">
    <source>
        <dbReference type="ARBA" id="ARBA00022692"/>
    </source>
</evidence>
<evidence type="ECO:0000256" key="2">
    <source>
        <dbReference type="ARBA" id="ARBA00009453"/>
    </source>
</evidence>
<keyword evidence="6" id="KW-0256">Endoplasmic reticulum</keyword>
<dbReference type="SMART" id="SM00472">
    <property type="entry name" value="MIR"/>
    <property type="match status" value="3"/>
</dbReference>
<dbReference type="Gene3D" id="1.10.287.70">
    <property type="match status" value="1"/>
</dbReference>
<dbReference type="InterPro" id="IPR014821">
    <property type="entry name" value="Ins145_P3_rcpt"/>
</dbReference>
<dbReference type="SUPFAM" id="SSF100909">
    <property type="entry name" value="IP3 receptor type 1 binding core, domain 2"/>
    <property type="match status" value="2"/>
</dbReference>
<dbReference type="InterPro" id="IPR035910">
    <property type="entry name" value="RyR/IP3R_RIH_dom_sf"/>
</dbReference>
<keyword evidence="11" id="KW-1071">Ligand-gated ion channel</keyword>